<comment type="subcellular location">
    <subcellularLocation>
        <location evidence="1">Cell membrane</location>
        <topology evidence="1">Multi-pass membrane protein</topology>
    </subcellularLocation>
</comment>
<evidence type="ECO:0000313" key="9">
    <source>
        <dbReference type="Proteomes" id="UP000534783"/>
    </source>
</evidence>
<feature type="transmembrane region" description="Helical" evidence="6">
    <location>
        <begin position="298"/>
        <end position="319"/>
    </location>
</feature>
<accession>A0A7X6DQG8</accession>
<keyword evidence="4 6" id="KW-1133">Transmembrane helix</keyword>
<evidence type="ECO:0000256" key="2">
    <source>
        <dbReference type="ARBA" id="ARBA00022475"/>
    </source>
</evidence>
<feature type="domain" description="SSD" evidence="7">
    <location>
        <begin position="305"/>
        <end position="423"/>
    </location>
</feature>
<feature type="transmembrane region" description="Helical" evidence="6">
    <location>
        <begin position="275"/>
        <end position="291"/>
    </location>
</feature>
<dbReference type="SUPFAM" id="SSF82866">
    <property type="entry name" value="Multidrug efflux transporter AcrB transmembrane domain"/>
    <property type="match status" value="2"/>
</dbReference>
<feature type="transmembrane region" description="Helical" evidence="6">
    <location>
        <begin position="808"/>
        <end position="831"/>
    </location>
</feature>
<evidence type="ECO:0000256" key="5">
    <source>
        <dbReference type="ARBA" id="ARBA00023136"/>
    </source>
</evidence>
<dbReference type="Pfam" id="PF03176">
    <property type="entry name" value="MMPL"/>
    <property type="match status" value="2"/>
</dbReference>
<dbReference type="PANTHER" id="PTHR33406">
    <property type="entry name" value="MEMBRANE PROTEIN MJ1562-RELATED"/>
    <property type="match status" value="1"/>
</dbReference>
<dbReference type="InterPro" id="IPR004869">
    <property type="entry name" value="MMPL_dom"/>
</dbReference>
<evidence type="ECO:0000313" key="8">
    <source>
        <dbReference type="EMBL" id="NKE71517.1"/>
    </source>
</evidence>
<evidence type="ECO:0000259" key="7">
    <source>
        <dbReference type="PROSITE" id="PS50156"/>
    </source>
</evidence>
<feature type="transmembrane region" description="Helical" evidence="6">
    <location>
        <begin position="325"/>
        <end position="350"/>
    </location>
</feature>
<feature type="transmembrane region" description="Helical" evidence="6">
    <location>
        <begin position="781"/>
        <end position="802"/>
    </location>
</feature>
<keyword evidence="3 6" id="KW-0812">Transmembrane</keyword>
<dbReference type="PANTHER" id="PTHR33406:SF13">
    <property type="entry name" value="MEMBRANE PROTEIN YDFJ"/>
    <property type="match status" value="1"/>
</dbReference>
<comment type="caution">
    <text evidence="8">The sequence shown here is derived from an EMBL/GenBank/DDBJ whole genome shotgun (WGS) entry which is preliminary data.</text>
</comment>
<protein>
    <submittedName>
        <fullName evidence="8">MMPL family transporter</fullName>
    </submittedName>
</protein>
<evidence type="ECO:0000256" key="1">
    <source>
        <dbReference type="ARBA" id="ARBA00004651"/>
    </source>
</evidence>
<keyword evidence="9" id="KW-1185">Reference proteome</keyword>
<reference evidence="8 9" key="1">
    <citation type="journal article" date="2020" name="Nature">
        <title>Bacterial chemolithoautotrophy via manganese oxidation.</title>
        <authorList>
            <person name="Yu H."/>
            <person name="Leadbetter J.R."/>
        </authorList>
    </citation>
    <scope>NUCLEOTIDE SEQUENCE [LARGE SCALE GENOMIC DNA]</scope>
    <source>
        <strain evidence="8 9">Mn-1</strain>
    </source>
</reference>
<keyword evidence="5 6" id="KW-0472">Membrane</keyword>
<feature type="transmembrane region" description="Helical" evidence="6">
    <location>
        <begin position="371"/>
        <end position="389"/>
    </location>
</feature>
<dbReference type="EMBL" id="VTOW01000002">
    <property type="protein sequence ID" value="NKE71517.1"/>
    <property type="molecule type" value="Genomic_DNA"/>
</dbReference>
<name>A0A7X6DQG8_9BACT</name>
<evidence type="ECO:0000256" key="3">
    <source>
        <dbReference type="ARBA" id="ARBA00022692"/>
    </source>
</evidence>
<organism evidence="8 9">
    <name type="scientific">Candidatus Manganitrophus noduliformans</name>
    <dbReference type="NCBI Taxonomy" id="2606439"/>
    <lineage>
        <taxon>Bacteria</taxon>
        <taxon>Pseudomonadati</taxon>
        <taxon>Nitrospirota</taxon>
        <taxon>Nitrospiria</taxon>
        <taxon>Candidatus Troglogloeales</taxon>
        <taxon>Candidatus Manganitrophaceae</taxon>
        <taxon>Candidatus Manganitrophus</taxon>
    </lineage>
</organism>
<dbReference type="Gene3D" id="1.20.1640.10">
    <property type="entry name" value="Multidrug efflux transporter AcrB transmembrane domain"/>
    <property type="match status" value="2"/>
</dbReference>
<sequence>MSLVDRILGSIARSVCKDRGRWAVVFLSIALIASFSISRIQLTLDAEDFLPKKPPRDRHFQQQVLEQFGGKAPVVIVFRSNKKIEARNIAPLIEAVAGKLNAVEEVKKVTFRLEPKLKAFIDAELPRMLLLHLNPKDLNLFSKKISASTMKTLILPTEFGNPQPEGVLNRDPLGLFTLTGPYLFDLMTGFRIVLVDGYFAFRGEESFFILVEPKDPIRKAEDAKRITTKIDAVLNEVRADPSFESLFKEIDATPIGRPYIYASTFDTAMKDAKQSLFYSVASIFLLLVLFYRRLAAPLLVMLPVFFGLLIIAGLSALIFPSVNLFSLLFAAVLAGLGIDFSIHIGTHYWLHSHPSRPREEAVVGAVVRPGRGNLFSALTTAAAFSALAFSQYRGIIQTGLLTAIGILVMLLSAVTFFPFFISFSKKPIETPKAILRWTEAFIFLSERFPKRGVFVWGLLVVIATFGVFRLGYEDHPWSVAVRGNKEAEEVLNLDKRVGMSFVPILIVSRGETETEAIEKDRRVAKILAQIRKGAGIAFFQSVTSLLPEESQQRENIAFINANQSLFSAERFRKDFHGILKEGGRDSEYLLGPYTDQVAKTLGPPRQTPIRLEELKEWGLRPEIDRHLGTIGNDPLAVTYVYLTQFPWAKGVVKRFTSRFEAAGGGQLDGVFLAGEGIGSESHANLLKKEVIQAGSIALILVTLLLTVAFRKPSSIALTLLPLLCSVWITLGVTGFLGYELNFLTLSVTPILLGIGIDYGIHIMERYRKEGSVRVVLKETGSGLTATSLTTAFAFLSFCFSESPAVREFGIVASIGLGICLLASLHLLPCIFESRRSRKV</sequence>
<dbReference type="RefSeq" id="WP_168060220.1">
    <property type="nucleotide sequence ID" value="NZ_VTOW01000002.1"/>
</dbReference>
<dbReference type="InterPro" id="IPR050545">
    <property type="entry name" value="Mycobact_MmpL"/>
</dbReference>
<gene>
    <name evidence="8" type="ORF">MNODULE_12275</name>
</gene>
<feature type="transmembrane region" description="Helical" evidence="6">
    <location>
        <begin position="742"/>
        <end position="760"/>
    </location>
</feature>
<keyword evidence="2" id="KW-1003">Cell membrane</keyword>
<proteinExistence type="predicted"/>
<dbReference type="InterPro" id="IPR000731">
    <property type="entry name" value="SSD"/>
</dbReference>
<feature type="transmembrane region" description="Helical" evidence="6">
    <location>
        <begin position="716"/>
        <end position="736"/>
    </location>
</feature>
<feature type="transmembrane region" description="Helical" evidence="6">
    <location>
        <begin position="690"/>
        <end position="709"/>
    </location>
</feature>
<feature type="domain" description="SSD" evidence="7">
    <location>
        <begin position="719"/>
        <end position="833"/>
    </location>
</feature>
<dbReference type="GO" id="GO:0005886">
    <property type="term" value="C:plasma membrane"/>
    <property type="evidence" value="ECO:0007669"/>
    <property type="project" value="UniProtKB-SubCell"/>
</dbReference>
<feature type="transmembrane region" description="Helical" evidence="6">
    <location>
        <begin position="453"/>
        <end position="472"/>
    </location>
</feature>
<dbReference type="AlphaFoldDB" id="A0A7X6DQG8"/>
<dbReference type="Proteomes" id="UP000534783">
    <property type="component" value="Unassembled WGS sequence"/>
</dbReference>
<feature type="transmembrane region" description="Helical" evidence="6">
    <location>
        <begin position="395"/>
        <end position="421"/>
    </location>
</feature>
<evidence type="ECO:0000256" key="4">
    <source>
        <dbReference type="ARBA" id="ARBA00022989"/>
    </source>
</evidence>
<feature type="transmembrane region" description="Helical" evidence="6">
    <location>
        <begin position="21"/>
        <end position="42"/>
    </location>
</feature>
<evidence type="ECO:0000256" key="6">
    <source>
        <dbReference type="SAM" id="Phobius"/>
    </source>
</evidence>
<dbReference type="PROSITE" id="PS50156">
    <property type="entry name" value="SSD"/>
    <property type="match status" value="2"/>
</dbReference>